<dbReference type="GO" id="GO:0005874">
    <property type="term" value="C:microtubule"/>
    <property type="evidence" value="ECO:0007669"/>
    <property type="project" value="TreeGrafter"/>
</dbReference>
<dbReference type="SMART" id="SM00053">
    <property type="entry name" value="DYNc"/>
    <property type="match status" value="1"/>
</dbReference>
<feature type="compositionally biased region" description="Polar residues" evidence="1">
    <location>
        <begin position="1305"/>
        <end position="1326"/>
    </location>
</feature>
<sequence>MNLDLLAVPVIFFWSTTCDQPPSPRNVAPNFPGSGSDGDRFGAQNTASLGCLFEYCNCVPPAVLYYPRGSPGMKLLGAYWTLRLNGTGYWRPIRYFAFSEFMVPSEPSQRPYDRRFQWPWVVLPISGPLMRPSGYDLTRQNDGTGQHAVLHGSNSSDRIPSSVHRLAIGRQSKGSFERRRFLISKGEVGAVQRLGCEDKLRIFDLLSGCVKGESSEEEVVPFLVAGVVIENWDDAPYHESPIGKIPDSIGRDGHPKRRCDTLSIVNPSTPTSMSRRPLSPPMSPSGHGSEHFTSMNDNDAARQRREVLGLLNSLRSLGLTQTLDLPTIAVIGSQSAGKSSLIEALCKFRRCPIECQSQYADLPWRAQVFLKFEREQREGGGDLGDDQEIPFGECGPLDDPDLVEERIRLAQIAVLNPKVDPDTILRGEEPRDGLSFTKNCVLIKLSGHELADLSFVDLPGIIVSTSDEKNKSDIKLVQKLISSYMAKPSTINLIVLTCETDYETQAAGLLAKKYDPRPGELTPLLPGVLTKPDRIEQGQEYQWIPLITGQRNPLTNGWFVTKQLSAKEREEGAKWEDARARESEFFVTTKGWSDIVDRYRDNLGSKGLAMKLGEVLSKEIHKRFDRLARANDLELSKLPDDHPDGPRELVMQLLTRLLKDIQVQVIDGDPCAGEEGIVQQIRVMHVKMSKQMQEAQPVFLPSDGHDAELTLPDFLPKDEVWLSKSAVGNQHSVSKVRKLAHLFDRARTREWPGHYPFAIIRMYMEKVTNIWRGPIENTFAASQSVYDTKVIELINQHFAIYSYGGLHELIKGTAAELLLKCRRDTSKALNDLLDQEWHPESGHEQQYLEYESKFSDYYRDFFESSKGWKALANAIKAGAGDELKGAISILQKFGLPSLAASDWDNLQTLNKTDCGSLRIMASVRAHYEIAYRRFVDKVKDTVDQRYVRAFGKEIESVLSKNLGLTTDTPESHYAELTRESDDILAYKIELKDKADRLRAAGKEGTATGASASSLKKRAGLIPDSAHVQCSYPTTTHLSSSPDAQRMELRYPGKLRVKVLYTLGSSQLMLARADAVDCRAVKPRPNSDSEVKHASTTLKDCLSALCRASPELLADPRTDHSVYALDPLQVPELMVGRGLLTWLMSESSRVVGVVKEDYVDGEEMEVLEVKLSLTPTVAVSRAQHATSLQNISGSHPNSANPSPPTTPLTQPTVPQPTRASARLRVRSKKESSVTPPPTHQPARRGRPKKAVRIPPPPEPEPEPEAPPPSPGPSRSHSRVSSISSLALSQVQAPPAPAPLQSNSSSTTQGSVPPSSSRTESQHPSPSKTLARLLASSNGSSDPNSRTPLLDSLLERLRSSGYMSAVQSADQGTTGQSDNSSETQKQALLTLLRLASNTNGAKSTAPSPATGTFAAPSPRNIISSDIHNHPSQPPSSLSNLGVRKRETEDGEIVEVDPSEAKRARVGVGDVKPAADAAASGSSIASPPTSVTSPNPSVASPNLSFASSSVAAPSPSLSGVGSSAASPNFTIASPAISPAISAASPYAYPQVLGPPRTLTATVSHPPFLRHSQSAGVRLHKRTFHHAPGHLSLQGLR</sequence>
<dbReference type="InterPro" id="IPR027417">
    <property type="entry name" value="P-loop_NTPase"/>
</dbReference>
<dbReference type="SUPFAM" id="SSF52540">
    <property type="entry name" value="P-loop containing nucleoside triphosphate hydrolases"/>
    <property type="match status" value="1"/>
</dbReference>
<dbReference type="PROSITE" id="PS51388">
    <property type="entry name" value="GED"/>
    <property type="match status" value="1"/>
</dbReference>
<gene>
    <name evidence="4" type="ORF">AG1IA_09320</name>
</gene>
<accession>L8WEN1</accession>
<dbReference type="HOGENOM" id="CLU_244610_0_0_1"/>
<feature type="compositionally biased region" description="Low complexity" evidence="1">
    <location>
        <begin position="1271"/>
        <end position="1304"/>
    </location>
</feature>
<dbReference type="InterPro" id="IPR057725">
    <property type="entry name" value="Ams2-SPT21_N"/>
</dbReference>
<dbReference type="STRING" id="983506.L8WEN1"/>
<dbReference type="InterPro" id="IPR020850">
    <property type="entry name" value="GED_dom"/>
</dbReference>
<reference evidence="4 5" key="1">
    <citation type="journal article" date="2013" name="Nat. Commun.">
        <title>The evolution and pathogenic mechanisms of the rice sheath blight pathogen.</title>
        <authorList>
            <person name="Zheng A."/>
            <person name="Lin R."/>
            <person name="Xu L."/>
            <person name="Qin P."/>
            <person name="Tang C."/>
            <person name="Ai P."/>
            <person name="Zhang D."/>
            <person name="Liu Y."/>
            <person name="Sun Z."/>
            <person name="Feng H."/>
            <person name="Wang Y."/>
            <person name="Chen Y."/>
            <person name="Liang X."/>
            <person name="Fu R."/>
            <person name="Li Q."/>
            <person name="Zhang J."/>
            <person name="Yu X."/>
            <person name="Xie Z."/>
            <person name="Ding L."/>
            <person name="Guan P."/>
            <person name="Tang J."/>
            <person name="Liang Y."/>
            <person name="Wang S."/>
            <person name="Deng Q."/>
            <person name="Li S."/>
            <person name="Zhu J."/>
            <person name="Wang L."/>
            <person name="Liu H."/>
            <person name="Li P."/>
        </authorList>
    </citation>
    <scope>NUCLEOTIDE SEQUENCE [LARGE SCALE GENOMIC DNA]</scope>
    <source>
        <strain evidence="5">AG-1 IA</strain>
    </source>
</reference>
<dbReference type="PRINTS" id="PR00195">
    <property type="entry name" value="DYNAMIN"/>
</dbReference>
<feature type="compositionally biased region" description="Pro residues" evidence="1">
    <location>
        <begin position="1252"/>
        <end position="1270"/>
    </location>
</feature>
<feature type="compositionally biased region" description="Low complexity" evidence="1">
    <location>
        <begin position="1471"/>
        <end position="1515"/>
    </location>
</feature>
<evidence type="ECO:0000259" key="3">
    <source>
        <dbReference type="PROSITE" id="PS51388"/>
    </source>
</evidence>
<comment type="caution">
    <text evidence="4">The sequence shown here is derived from an EMBL/GenBank/DDBJ whole genome shotgun (WGS) entry which is preliminary data.</text>
</comment>
<dbReference type="GO" id="GO:0016020">
    <property type="term" value="C:membrane"/>
    <property type="evidence" value="ECO:0007669"/>
    <property type="project" value="TreeGrafter"/>
</dbReference>
<evidence type="ECO:0000313" key="4">
    <source>
        <dbReference type="EMBL" id="ELU36651.1"/>
    </source>
</evidence>
<feature type="chain" id="PRO_5003996848" evidence="2">
    <location>
        <begin position="19"/>
        <end position="1593"/>
    </location>
</feature>
<evidence type="ECO:0000256" key="2">
    <source>
        <dbReference type="SAM" id="SignalP"/>
    </source>
</evidence>
<dbReference type="Gene3D" id="3.40.50.300">
    <property type="entry name" value="P-loop containing nucleotide triphosphate hydrolases"/>
    <property type="match status" value="1"/>
</dbReference>
<feature type="signal peptide" evidence="2">
    <location>
        <begin position="1"/>
        <end position="18"/>
    </location>
</feature>
<keyword evidence="2" id="KW-0732">Signal</keyword>
<dbReference type="Gene3D" id="1.20.120.1240">
    <property type="entry name" value="Dynamin, middle domain"/>
    <property type="match status" value="1"/>
</dbReference>
<evidence type="ECO:0000313" key="5">
    <source>
        <dbReference type="Proteomes" id="UP000011668"/>
    </source>
</evidence>
<keyword evidence="5" id="KW-1185">Reference proteome</keyword>
<dbReference type="GO" id="GO:0005737">
    <property type="term" value="C:cytoplasm"/>
    <property type="evidence" value="ECO:0007669"/>
    <property type="project" value="TreeGrafter"/>
</dbReference>
<dbReference type="InterPro" id="IPR022812">
    <property type="entry name" value="Dynamin"/>
</dbReference>
<feature type="region of interest" description="Disordered" evidence="1">
    <location>
        <begin position="243"/>
        <end position="295"/>
    </location>
</feature>
<feature type="compositionally biased region" description="Low complexity" evidence="1">
    <location>
        <begin position="267"/>
        <end position="277"/>
    </location>
</feature>
<feature type="compositionally biased region" description="Polar residues" evidence="1">
    <location>
        <begin position="1393"/>
        <end position="1408"/>
    </location>
</feature>
<proteinExistence type="predicted"/>
<dbReference type="PANTHER" id="PTHR11566">
    <property type="entry name" value="DYNAMIN"/>
    <property type="match status" value="1"/>
</dbReference>
<dbReference type="Proteomes" id="UP000011668">
    <property type="component" value="Unassembled WGS sequence"/>
</dbReference>
<feature type="compositionally biased region" description="Basic residues" evidence="1">
    <location>
        <begin position="1240"/>
        <end position="1250"/>
    </location>
</feature>
<feature type="compositionally biased region" description="Polar residues" evidence="1">
    <location>
        <begin position="1333"/>
        <end position="1343"/>
    </location>
</feature>
<feature type="compositionally biased region" description="Polar residues" evidence="1">
    <location>
        <begin position="1359"/>
        <end position="1385"/>
    </location>
</feature>
<dbReference type="GO" id="GO:0005525">
    <property type="term" value="F:GTP binding"/>
    <property type="evidence" value="ECO:0007669"/>
    <property type="project" value="InterPro"/>
</dbReference>
<name>L8WEN1_THACA</name>
<feature type="region of interest" description="Disordered" evidence="1">
    <location>
        <begin position="1188"/>
        <end position="1521"/>
    </location>
</feature>
<dbReference type="InterPro" id="IPR001401">
    <property type="entry name" value="Dynamin_GTPase"/>
</dbReference>
<protein>
    <submittedName>
        <fullName evidence="4">Myxovirus resistance 1</fullName>
    </submittedName>
</protein>
<dbReference type="GO" id="GO:0008017">
    <property type="term" value="F:microtubule binding"/>
    <property type="evidence" value="ECO:0007669"/>
    <property type="project" value="TreeGrafter"/>
</dbReference>
<feature type="domain" description="GED" evidence="3">
    <location>
        <begin position="916"/>
        <end position="1012"/>
    </location>
</feature>
<evidence type="ECO:0000256" key="1">
    <source>
        <dbReference type="SAM" id="MobiDB-lite"/>
    </source>
</evidence>
<dbReference type="Pfam" id="PF25823">
    <property type="entry name" value="Ams2-SPT21_N"/>
    <property type="match status" value="1"/>
</dbReference>
<dbReference type="GO" id="GO:0003924">
    <property type="term" value="F:GTPase activity"/>
    <property type="evidence" value="ECO:0007669"/>
    <property type="project" value="InterPro"/>
</dbReference>
<dbReference type="OrthoDB" id="5061070at2759"/>
<dbReference type="EMBL" id="AFRT01003164">
    <property type="protein sequence ID" value="ELU36651.1"/>
    <property type="molecule type" value="Genomic_DNA"/>
</dbReference>
<feature type="compositionally biased region" description="Low complexity" evidence="1">
    <location>
        <begin position="1206"/>
        <end position="1216"/>
    </location>
</feature>
<feature type="compositionally biased region" description="Acidic residues" evidence="1">
    <location>
        <begin position="1446"/>
        <end position="1455"/>
    </location>
</feature>
<organism evidence="4 5">
    <name type="scientific">Thanatephorus cucumeris (strain AG1-IA)</name>
    <name type="common">Rice sheath blight fungus</name>
    <name type="synonym">Rhizoctonia solani</name>
    <dbReference type="NCBI Taxonomy" id="983506"/>
    <lineage>
        <taxon>Eukaryota</taxon>
        <taxon>Fungi</taxon>
        <taxon>Dikarya</taxon>
        <taxon>Basidiomycota</taxon>
        <taxon>Agaricomycotina</taxon>
        <taxon>Agaricomycetes</taxon>
        <taxon>Cantharellales</taxon>
        <taxon>Ceratobasidiaceae</taxon>
        <taxon>Rhizoctonia</taxon>
        <taxon>Rhizoctonia solani AG-1</taxon>
    </lineage>
</organism>